<dbReference type="InterPro" id="IPR002885">
    <property type="entry name" value="PPR_rpt"/>
</dbReference>
<dbReference type="InterPro" id="IPR011990">
    <property type="entry name" value="TPR-like_helical_dom_sf"/>
</dbReference>
<dbReference type="PANTHER" id="PTHR47934">
    <property type="entry name" value="PENTATRICOPEPTIDE REPEAT-CONTAINING PROTEIN PET309, MITOCHONDRIAL"/>
    <property type="match status" value="1"/>
</dbReference>
<dbReference type="Gene3D" id="1.25.40.10">
    <property type="entry name" value="Tetratricopeptide repeat domain"/>
    <property type="match status" value="2"/>
</dbReference>
<comment type="caution">
    <text evidence="2">The sequence shown here is derived from an EMBL/GenBank/DDBJ whole genome shotgun (WGS) entry which is preliminary data.</text>
</comment>
<feature type="compositionally biased region" description="Low complexity" evidence="1">
    <location>
        <begin position="1136"/>
        <end position="1146"/>
    </location>
</feature>
<dbReference type="NCBIfam" id="TIGR00756">
    <property type="entry name" value="PPR"/>
    <property type="match status" value="1"/>
</dbReference>
<evidence type="ECO:0000313" key="2">
    <source>
        <dbReference type="EMBL" id="KAH7160913.1"/>
    </source>
</evidence>
<feature type="region of interest" description="Disordered" evidence="1">
    <location>
        <begin position="47"/>
        <end position="67"/>
    </location>
</feature>
<dbReference type="PANTHER" id="PTHR47934:SF6">
    <property type="entry name" value="MITOCHONDRIAL GROUP I INTRON SPLICING FACTOR CCM1-RELATED"/>
    <property type="match status" value="1"/>
</dbReference>
<gene>
    <name evidence="2" type="ORF">EDB81DRAFT_783508</name>
</gene>
<feature type="region of interest" description="Disordered" evidence="1">
    <location>
        <begin position="1132"/>
        <end position="1155"/>
    </location>
</feature>
<dbReference type="OrthoDB" id="185373at2759"/>
<sequence>MLERTAAGLESRSLQRVLPKPTKSYRQLHTGFWQHGASALDLSSIWPKPTQATDTEPTDVDSSPRHPQQAGLLASSFLLDFLFPSPTLPLLRRIYPRLPRTQDGQRKPVVLRRRQFSSSTSDPIIALTISDTAGLKADTAISEDGNAPITETQSESINLSACNAEEALIRLNRLLSDDTTYLYSEVWDLYSLVDPEHRLEVRARVVTYLARSRGVVELGRALSVFRQIPIHEWNQDLLASGVLLFLRSGYLTSAIEQFKTGIESNGLTGGLEYILKDAVSSKKWEAALNVWVAYYTAEVKRNPARKPTTERLKSLEDIPNQGDLYFAFRGFMATDGAHYQNMLEKSSTSSAAFRIFRDHFARRALWQPCSPEQATIILESMKDKNLYNDYLVRMFNRWYEKSVTRATMLKLPAIYQMFRALPGAQPAMPVLRGMFKIHFPNNIVALEQLYQDWVRFRGGLNQWSYEKFLKLYAYRGDVAVVQQLWSQYVKEFPTVLQTPRAFRSTLNVYAQAGDATQAERVLEEMSSKYGVEPDLDCWNTLLKAYMRANNYAEVLRCFDRISDMYYPDSFTYAHVMAMSSKKGDLETTLDFFKRSQDAGVPITKEIGLALVVAHCQNELLTEAEALCVQLAERKLTVVALWNQLLNFNGEARDLKACFRILEHMKRFDIEWDDDTNHYLLQALINVNHIHAAYALLKSAEKESLFTVTSDHYAIVMAGATRVGEDELVMRLHDQLLKSNIPVGFNALLSVVESAMRRKPGVERTLRLSNELVEQARNTMAGSPGEPGRTVTSGFLARIPKTTAVPRSLSQSIGRAIMVLVELREFASAEELMTIFRELFPQFQNERYPPNVMSALMLAYYKDDDFDTVLELWRRSWKQALESSKKGSQEGIYAGHEYDLSRVINLVLRVYRDKDDVQGLSDCIDQVTNAGFKMTRATWSLAVRYLAELDRWDRAMYWCETMLMDGWCGWNWENNGAEKALTLNTRVLGAPKNIVFLLQQNWLELRRAAAWSEDVSRKLDHVEAKFPRLYHAFTSLDVDTMPPFLKTRTNSDRRPVKKLDKVLRGMSYEELMKTKEALYKQLEKEQQREKSPGIATVAPKSEEERQAWKRKLQRKIQRFATSWAERRTQLLAKITTSSPDGESPSSSAVRKSDSALVADTEQLVAQERSAYWNDIWGRYDQGPHRDSPLQHAKDEWAKTPKLSKWDKKKKKSGLASRAPRKNGSGGVTNG</sequence>
<feature type="region of interest" description="Disordered" evidence="1">
    <location>
        <begin position="1176"/>
        <end position="1229"/>
    </location>
</feature>
<feature type="compositionally biased region" description="Basic and acidic residues" evidence="1">
    <location>
        <begin position="1180"/>
        <end position="1197"/>
    </location>
</feature>
<dbReference type="InterPro" id="IPR051114">
    <property type="entry name" value="Mito_RNA_Proc_CCM1"/>
</dbReference>
<evidence type="ECO:0000313" key="3">
    <source>
        <dbReference type="Proteomes" id="UP000738349"/>
    </source>
</evidence>
<feature type="region of interest" description="Disordered" evidence="1">
    <location>
        <begin position="1081"/>
        <end position="1104"/>
    </location>
</feature>
<keyword evidence="3" id="KW-1185">Reference proteome</keyword>
<dbReference type="AlphaFoldDB" id="A0A9P9JD04"/>
<dbReference type="Proteomes" id="UP000738349">
    <property type="component" value="Unassembled WGS sequence"/>
</dbReference>
<accession>A0A9P9JD04</accession>
<reference evidence="2" key="1">
    <citation type="journal article" date="2021" name="Nat. Commun.">
        <title>Genetic determinants of endophytism in the Arabidopsis root mycobiome.</title>
        <authorList>
            <person name="Mesny F."/>
            <person name="Miyauchi S."/>
            <person name="Thiergart T."/>
            <person name="Pickel B."/>
            <person name="Atanasova L."/>
            <person name="Karlsson M."/>
            <person name="Huettel B."/>
            <person name="Barry K.W."/>
            <person name="Haridas S."/>
            <person name="Chen C."/>
            <person name="Bauer D."/>
            <person name="Andreopoulos W."/>
            <person name="Pangilinan J."/>
            <person name="LaButti K."/>
            <person name="Riley R."/>
            <person name="Lipzen A."/>
            <person name="Clum A."/>
            <person name="Drula E."/>
            <person name="Henrissat B."/>
            <person name="Kohler A."/>
            <person name="Grigoriev I.V."/>
            <person name="Martin F.M."/>
            <person name="Hacquard S."/>
        </authorList>
    </citation>
    <scope>NUCLEOTIDE SEQUENCE</scope>
    <source>
        <strain evidence="2">MPI-CAGE-AT-0147</strain>
    </source>
</reference>
<proteinExistence type="predicted"/>
<dbReference type="GO" id="GO:0007005">
    <property type="term" value="P:mitochondrion organization"/>
    <property type="evidence" value="ECO:0007669"/>
    <property type="project" value="TreeGrafter"/>
</dbReference>
<dbReference type="Pfam" id="PF13812">
    <property type="entry name" value="PPR_3"/>
    <property type="match status" value="1"/>
</dbReference>
<dbReference type="GO" id="GO:0005739">
    <property type="term" value="C:mitochondrion"/>
    <property type="evidence" value="ECO:0007669"/>
    <property type="project" value="TreeGrafter"/>
</dbReference>
<feature type="compositionally biased region" description="Basic and acidic residues" evidence="1">
    <location>
        <begin position="1081"/>
        <end position="1090"/>
    </location>
</feature>
<name>A0A9P9JD04_9HYPO</name>
<evidence type="ECO:0008006" key="4">
    <source>
        <dbReference type="Google" id="ProtNLM"/>
    </source>
</evidence>
<dbReference type="EMBL" id="JAGMUV010000004">
    <property type="protein sequence ID" value="KAH7160913.1"/>
    <property type="molecule type" value="Genomic_DNA"/>
</dbReference>
<protein>
    <recommendedName>
        <fullName evidence="4">CoxI translation protein CYA5</fullName>
    </recommendedName>
</protein>
<dbReference type="GO" id="GO:0003729">
    <property type="term" value="F:mRNA binding"/>
    <property type="evidence" value="ECO:0007669"/>
    <property type="project" value="TreeGrafter"/>
</dbReference>
<dbReference type="GO" id="GO:0006396">
    <property type="term" value="P:RNA processing"/>
    <property type="evidence" value="ECO:0007669"/>
    <property type="project" value="TreeGrafter"/>
</dbReference>
<organism evidence="2 3">
    <name type="scientific">Dactylonectria macrodidyma</name>
    <dbReference type="NCBI Taxonomy" id="307937"/>
    <lineage>
        <taxon>Eukaryota</taxon>
        <taxon>Fungi</taxon>
        <taxon>Dikarya</taxon>
        <taxon>Ascomycota</taxon>
        <taxon>Pezizomycotina</taxon>
        <taxon>Sordariomycetes</taxon>
        <taxon>Hypocreomycetidae</taxon>
        <taxon>Hypocreales</taxon>
        <taxon>Nectriaceae</taxon>
        <taxon>Dactylonectria</taxon>
    </lineage>
</organism>
<evidence type="ECO:0000256" key="1">
    <source>
        <dbReference type="SAM" id="MobiDB-lite"/>
    </source>
</evidence>